<dbReference type="RefSeq" id="WP_413276436.1">
    <property type="nucleotide sequence ID" value="NZ_JBHFNT010000048.1"/>
</dbReference>
<dbReference type="InterPro" id="IPR020095">
    <property type="entry name" value="PsdUridine_synth_TruA_C"/>
</dbReference>
<evidence type="ECO:0000256" key="5">
    <source>
        <dbReference type="RuleBase" id="RU003792"/>
    </source>
</evidence>
<name>A0ABV4WG97_9CYAN</name>
<keyword evidence="8" id="KW-1185">Reference proteome</keyword>
<dbReference type="HAMAP" id="MF_00171">
    <property type="entry name" value="TruA"/>
    <property type="match status" value="1"/>
</dbReference>
<comment type="subunit">
    <text evidence="4">Homodimer.</text>
</comment>
<feature type="domain" description="Pseudouridine synthase I TruA alpha/beta" evidence="6">
    <location>
        <begin position="30"/>
        <end position="125"/>
    </location>
</feature>
<comment type="caution">
    <text evidence="7">The sequence shown here is derived from an EMBL/GenBank/DDBJ whole genome shotgun (WGS) entry which is preliminary data.</text>
</comment>
<dbReference type="Pfam" id="PF01416">
    <property type="entry name" value="PseudoU_synth_1"/>
    <property type="match status" value="2"/>
</dbReference>
<dbReference type="Proteomes" id="UP001576780">
    <property type="component" value="Unassembled WGS sequence"/>
</dbReference>
<dbReference type="Gene3D" id="3.30.70.580">
    <property type="entry name" value="Pseudouridine synthase I, catalytic domain, N-terminal subdomain"/>
    <property type="match status" value="1"/>
</dbReference>
<comment type="caution">
    <text evidence="4">Lacks conserved residue(s) required for the propagation of feature annotation.</text>
</comment>
<dbReference type="SUPFAM" id="SSF55120">
    <property type="entry name" value="Pseudouridine synthase"/>
    <property type="match status" value="1"/>
</dbReference>
<organism evidence="7 8">
    <name type="scientific">Floridaenema evergladense BLCC-F167</name>
    <dbReference type="NCBI Taxonomy" id="3153639"/>
    <lineage>
        <taxon>Bacteria</taxon>
        <taxon>Bacillati</taxon>
        <taxon>Cyanobacteriota</taxon>
        <taxon>Cyanophyceae</taxon>
        <taxon>Oscillatoriophycideae</taxon>
        <taxon>Aerosakkonematales</taxon>
        <taxon>Aerosakkonemataceae</taxon>
        <taxon>Floridanema</taxon>
        <taxon>Floridanema evergladense</taxon>
    </lineage>
</organism>
<evidence type="ECO:0000313" key="8">
    <source>
        <dbReference type="Proteomes" id="UP001576780"/>
    </source>
</evidence>
<dbReference type="InterPro" id="IPR020097">
    <property type="entry name" value="PsdUridine_synth_TruA_a/b_dom"/>
</dbReference>
<dbReference type="EMBL" id="JBHFNT010000048">
    <property type="protein sequence ID" value="MFB2833996.1"/>
    <property type="molecule type" value="Genomic_DNA"/>
</dbReference>
<evidence type="ECO:0000256" key="3">
    <source>
        <dbReference type="ARBA" id="ARBA00023235"/>
    </source>
</evidence>
<dbReference type="InterPro" id="IPR001406">
    <property type="entry name" value="PsdUridine_synth_TruA"/>
</dbReference>
<dbReference type="NCBIfam" id="TIGR00071">
    <property type="entry name" value="hisT_truA"/>
    <property type="match status" value="1"/>
</dbReference>
<dbReference type="GO" id="GO:0160147">
    <property type="term" value="F:tRNA pseudouridine(38-40) synthase activity"/>
    <property type="evidence" value="ECO:0007669"/>
    <property type="project" value="UniProtKB-EC"/>
</dbReference>
<keyword evidence="3 4" id="KW-0413">Isomerase</keyword>
<dbReference type="PANTHER" id="PTHR11142:SF0">
    <property type="entry name" value="TRNA PSEUDOURIDINE SYNTHASE-LIKE 1"/>
    <property type="match status" value="1"/>
</dbReference>
<feature type="active site" description="Nucleophile" evidence="4">
    <location>
        <position position="74"/>
    </location>
</feature>
<protein>
    <recommendedName>
        <fullName evidence="4">tRNA pseudouridine synthase A</fullName>
        <ecNumber evidence="4">5.4.99.12</ecNumber>
    </recommendedName>
    <alternativeName>
        <fullName evidence="4">tRNA pseudouridine(38-40) synthase</fullName>
    </alternativeName>
    <alternativeName>
        <fullName evidence="4">tRNA pseudouridylate synthase I</fullName>
    </alternativeName>
    <alternativeName>
        <fullName evidence="4">tRNA-uridine isomerase I</fullName>
    </alternativeName>
</protein>
<feature type="domain" description="Pseudouridine synthase I TruA alpha/beta" evidence="6">
    <location>
        <begin position="169"/>
        <end position="277"/>
    </location>
</feature>
<dbReference type="PANTHER" id="PTHR11142">
    <property type="entry name" value="PSEUDOURIDYLATE SYNTHASE"/>
    <property type="match status" value="1"/>
</dbReference>
<dbReference type="Gene3D" id="3.30.70.660">
    <property type="entry name" value="Pseudouridine synthase I, catalytic domain, C-terminal subdomain"/>
    <property type="match status" value="1"/>
</dbReference>
<sequence>MTTPDLDSRLLQEVGNLKNLKSSRRVALVIQYLGTHFHGWQRQVGQRTVQEEIEKVLACIEKRPVTLYGAGRTDAGVHAAAQVAHFETTSSIPPEKWATVLNTQLPKDVLILASAEVNSRWHARFSASWRRYRYSIYTDSQPNLFVRPFAWHYYYAPLDATQMQAALDPLIGKHDLTAFHRSNSGRAHSWVEVQAAKCVRASVCDSKDREGAFIHIEIQANGFLYGMVRLLVGLLVQVGRGERSPAEFTQLWVNQRRDEVKYAAPPNGLCLLRVGYPEFPFPPEVWFDNQPKFMFWEHPKIS</sequence>
<dbReference type="InterPro" id="IPR020094">
    <property type="entry name" value="TruA/RsuA/RluB/E/F_N"/>
</dbReference>
<dbReference type="CDD" id="cd02570">
    <property type="entry name" value="PseudoU_synth_EcTruA"/>
    <property type="match status" value="1"/>
</dbReference>
<comment type="catalytic activity">
    <reaction evidence="4 5">
        <text>uridine(38/39/40) in tRNA = pseudouridine(38/39/40) in tRNA</text>
        <dbReference type="Rhea" id="RHEA:22376"/>
        <dbReference type="Rhea" id="RHEA-COMP:10085"/>
        <dbReference type="Rhea" id="RHEA-COMP:10087"/>
        <dbReference type="ChEBI" id="CHEBI:65314"/>
        <dbReference type="ChEBI" id="CHEBI:65315"/>
        <dbReference type="EC" id="5.4.99.12"/>
    </reaction>
</comment>
<comment type="function">
    <text evidence="4">Formation of pseudouridine at positions 38, 39 and 40 in the anticodon stem and loop of transfer RNAs.</text>
</comment>
<reference evidence="7 8" key="1">
    <citation type="submission" date="2024-09" db="EMBL/GenBank/DDBJ databases">
        <title>Floridaenema gen nov. (Aerosakkonemataceae, Aerosakkonematales ord. nov., Cyanobacteria) from benthic tropical and subtropical fresh waters, with the description of four new species.</title>
        <authorList>
            <person name="Moretto J.A."/>
            <person name="Berthold D.E."/>
            <person name="Lefler F.W."/>
            <person name="Huang I.-S."/>
            <person name="Laughinghouse H. IV."/>
        </authorList>
    </citation>
    <scope>NUCLEOTIDE SEQUENCE [LARGE SCALE GENOMIC DNA]</scope>
    <source>
        <strain evidence="7 8">BLCC-F167</strain>
    </source>
</reference>
<proteinExistence type="inferred from homology"/>
<comment type="similarity">
    <text evidence="1 4 5">Belongs to the tRNA pseudouridine synthase TruA family.</text>
</comment>
<gene>
    <name evidence="4 7" type="primary">truA</name>
    <name evidence="7" type="ORF">ACE1CA_05635</name>
</gene>
<evidence type="ECO:0000256" key="4">
    <source>
        <dbReference type="HAMAP-Rule" id="MF_00171"/>
    </source>
</evidence>
<dbReference type="PIRSF" id="PIRSF001430">
    <property type="entry name" value="tRNA_psdUrid_synth"/>
    <property type="match status" value="1"/>
</dbReference>
<evidence type="ECO:0000259" key="6">
    <source>
        <dbReference type="Pfam" id="PF01416"/>
    </source>
</evidence>
<keyword evidence="2 4" id="KW-0819">tRNA processing</keyword>
<feature type="binding site" evidence="4">
    <location>
        <position position="132"/>
    </location>
    <ligand>
        <name>substrate</name>
    </ligand>
</feature>
<evidence type="ECO:0000256" key="1">
    <source>
        <dbReference type="ARBA" id="ARBA00009375"/>
    </source>
</evidence>
<evidence type="ECO:0000256" key="2">
    <source>
        <dbReference type="ARBA" id="ARBA00022694"/>
    </source>
</evidence>
<dbReference type="EC" id="5.4.99.12" evidence="4"/>
<accession>A0ABV4WG97</accession>
<dbReference type="InterPro" id="IPR020103">
    <property type="entry name" value="PsdUridine_synth_cat_dom_sf"/>
</dbReference>
<evidence type="ECO:0000313" key="7">
    <source>
        <dbReference type="EMBL" id="MFB2833996.1"/>
    </source>
</evidence>